<gene>
    <name evidence="1" type="ORF">RU08_18625</name>
</gene>
<evidence type="ECO:0000313" key="1">
    <source>
        <dbReference type="EMBL" id="KIP97894.1"/>
    </source>
</evidence>
<organism evidence="1 2">
    <name type="scientific">Pseudomonas fulva</name>
    <dbReference type="NCBI Taxonomy" id="47880"/>
    <lineage>
        <taxon>Bacteria</taxon>
        <taxon>Pseudomonadati</taxon>
        <taxon>Pseudomonadota</taxon>
        <taxon>Gammaproteobacteria</taxon>
        <taxon>Pseudomonadales</taxon>
        <taxon>Pseudomonadaceae</taxon>
        <taxon>Pseudomonas</taxon>
    </lineage>
</organism>
<accession>A0A0D0KIL6</accession>
<evidence type="ECO:0008006" key="3">
    <source>
        <dbReference type="Google" id="ProtNLM"/>
    </source>
</evidence>
<proteinExistence type="predicted"/>
<name>A0A0D0KIL6_9PSED</name>
<dbReference type="EMBL" id="JXQW01000057">
    <property type="protein sequence ID" value="KIP97894.1"/>
    <property type="molecule type" value="Genomic_DNA"/>
</dbReference>
<reference evidence="1 2" key="1">
    <citation type="submission" date="2014-12" db="EMBL/GenBank/DDBJ databases">
        <title>16Stimator: statistical estimation of ribosomal gene copy numbers from draft genome assemblies.</title>
        <authorList>
            <person name="Perisin M.A."/>
            <person name="Vetter M."/>
            <person name="Gilbert J.A."/>
            <person name="Bergelson J."/>
        </authorList>
    </citation>
    <scope>NUCLEOTIDE SEQUENCE [LARGE SCALE GENOMIC DNA]</scope>
    <source>
        <strain evidence="1 2">MEJ086</strain>
    </source>
</reference>
<dbReference type="AlphaFoldDB" id="A0A0D0KIL6"/>
<comment type="caution">
    <text evidence="1">The sequence shown here is derived from an EMBL/GenBank/DDBJ whole genome shotgun (WGS) entry which is preliminary data.</text>
</comment>
<evidence type="ECO:0000313" key="2">
    <source>
        <dbReference type="Proteomes" id="UP000032068"/>
    </source>
</evidence>
<dbReference type="Proteomes" id="UP000032068">
    <property type="component" value="Unassembled WGS sequence"/>
</dbReference>
<sequence>MDAMKKKDDSLDLCSIKTFAEMSGVSVEEAINWVDTGAIPSMRLADFRMVNLAHIRADMNKGKTAFNPGDYSHA</sequence>
<protein>
    <recommendedName>
        <fullName evidence="3">DNA-binding protein</fullName>
    </recommendedName>
</protein>